<feature type="region of interest" description="Disordered" evidence="1">
    <location>
        <begin position="401"/>
        <end position="428"/>
    </location>
</feature>
<proteinExistence type="predicted"/>
<keyword evidence="4" id="KW-1185">Reference proteome</keyword>
<dbReference type="InterPro" id="IPR011992">
    <property type="entry name" value="EF-hand-dom_pair"/>
</dbReference>
<evidence type="ECO:0000259" key="2">
    <source>
        <dbReference type="PROSITE" id="PS50222"/>
    </source>
</evidence>
<feature type="region of interest" description="Disordered" evidence="1">
    <location>
        <begin position="1073"/>
        <end position="1092"/>
    </location>
</feature>
<dbReference type="PANTHER" id="PTHR20875">
    <property type="entry name" value="EF-HAND CALCIUM-BINDING DOMAIN-CONTAINING PROTEIN 6-RELATED"/>
    <property type="match status" value="1"/>
</dbReference>
<feature type="domain" description="EF-hand" evidence="2">
    <location>
        <begin position="1035"/>
        <end position="1070"/>
    </location>
</feature>
<evidence type="ECO:0000313" key="4">
    <source>
        <dbReference type="Proteomes" id="UP000794436"/>
    </source>
</evidence>
<feature type="region of interest" description="Disordered" evidence="1">
    <location>
        <begin position="775"/>
        <end position="803"/>
    </location>
</feature>
<dbReference type="GO" id="GO:0005509">
    <property type="term" value="F:calcium ion binding"/>
    <property type="evidence" value="ECO:0007669"/>
    <property type="project" value="InterPro"/>
</dbReference>
<protein>
    <recommendedName>
        <fullName evidence="2">EF-hand domain-containing protein</fullName>
    </recommendedName>
</protein>
<organism evidence="3 4">
    <name type="scientific">Pythium oligandrum</name>
    <name type="common">Mycoparasitic fungus</name>
    <dbReference type="NCBI Taxonomy" id="41045"/>
    <lineage>
        <taxon>Eukaryota</taxon>
        <taxon>Sar</taxon>
        <taxon>Stramenopiles</taxon>
        <taxon>Oomycota</taxon>
        <taxon>Peronosporomycetes</taxon>
        <taxon>Pythiales</taxon>
        <taxon>Pythiaceae</taxon>
        <taxon>Pythium</taxon>
    </lineage>
</organism>
<accession>A0A8K1CK43</accession>
<feature type="region of interest" description="Disordered" evidence="1">
    <location>
        <begin position="136"/>
        <end position="164"/>
    </location>
</feature>
<dbReference type="PANTHER" id="PTHR20875:SF0">
    <property type="entry name" value="GH12158P"/>
    <property type="match status" value="1"/>
</dbReference>
<feature type="region of interest" description="Disordered" evidence="1">
    <location>
        <begin position="446"/>
        <end position="477"/>
    </location>
</feature>
<dbReference type="PROSITE" id="PS50222">
    <property type="entry name" value="EF_HAND_2"/>
    <property type="match status" value="3"/>
</dbReference>
<dbReference type="Gene3D" id="1.10.238.10">
    <property type="entry name" value="EF-hand"/>
    <property type="match status" value="3"/>
</dbReference>
<evidence type="ECO:0000313" key="3">
    <source>
        <dbReference type="EMBL" id="TMW65091.1"/>
    </source>
</evidence>
<dbReference type="InterPro" id="IPR002048">
    <property type="entry name" value="EF_hand_dom"/>
</dbReference>
<sequence>MLKTQAKIQSLSTAEWHQYHQLLENRRLVDYFADEIRRFAHSQLKPEDVLRRFSLNGDGQLDLKEFHLAAKRLGIISGADNGDSSAAQRKSRELFSVFSPSHNKKLDIDMFCRIMNEWSMQLFRLQQQLPTEVSPLLSSGSSGRSSATIPTPYAIESSSSSPDKGIVNTDGELVWRRMRDVVLQNLDKLSQIFFKMDIACSGSISQDEFELAMSHIGVFLTKREYEKLYEALPFDLKNFHAPGASENSFGIRYAGFLANIQGQHPQASKHTLPASAQTSSPPISTNVRLWDLLVLALDKLESLIRQYERAYHQSVSAETFRDILMRCGLQLSNPDYAALRVRLLPFTDGNGVIDLSALLHALKSHERSAMTSTVQSSAIPLALNSSTANFSPIRTGRKTVFASPQDNMSPSSISTPHPAGKSNEQRNVEANRTAVRIRDESRWKSDLNINQSVDSPRKSATESDTSSQRGGDDEGGVQPYALERRILLKLQQLKDVGQLGSSSPQSVFSGDRFGRITRGQFRQSIVHLGIVARYAEVETLFWTLDPSGRGYIVNQDLYDHLNTSATRIRASDLAAMGLPQLNPDSTTSPGRLPRSVQKIFEGMLHQFRTLLSICERKDPQRTGLITRPDLMAAIQELGILASPQDVQSALVAITQRVELLAGRDQQAYYGSVNASPPLADPYHPNGIVYSKLESRLKQLCSDLLSPKKRRQHLTTASVLLAPQEEIVPLNGRDDYNMNMANETDALWNCPRRKMNQDHRAAKSSIKIADQIYDEVEGSSGSGSPSYQNQRHSPPRHNSDVIDKRQRGRRLAMISILQDLLERRGDLKSVMDLHRNADVHGQVSKRDLVEILMVSRLNLNFSTSTYGIAAHEFVDTLYPQNDQTVGFLDLLHRISDLLAELSHVNPAAPNPTGLYGNNAYPRETARRLHTAGAVPSLSAPVSTGGLHGGSKTNSMPQFSLFPSDELSLQRKVLYESRLSDLLLTEKGRQSAAILIRHAFKGVMARELVVPIDNGEFEAVCRVGDLKHVCFRLGLDLDVAELHFLVTSIDVNQSGYVSSPQLLQFFTHLAIRGTSARSNSGRGQDALQASPRLS</sequence>
<feature type="domain" description="EF-hand" evidence="2">
    <location>
        <begin position="41"/>
        <end position="76"/>
    </location>
</feature>
<comment type="caution">
    <text evidence="3">The sequence shown here is derived from an EMBL/GenBank/DDBJ whole genome shotgun (WGS) entry which is preliminary data.</text>
</comment>
<feature type="compositionally biased region" description="Low complexity" evidence="1">
    <location>
        <begin position="136"/>
        <end position="146"/>
    </location>
</feature>
<gene>
    <name evidence="3" type="ORF">Poli38472_009258</name>
</gene>
<dbReference type="InterPro" id="IPR052603">
    <property type="entry name" value="EFCB6"/>
</dbReference>
<dbReference type="SUPFAM" id="SSF47473">
    <property type="entry name" value="EF-hand"/>
    <property type="match status" value="3"/>
</dbReference>
<dbReference type="EMBL" id="SPLM01000038">
    <property type="protein sequence ID" value="TMW65091.1"/>
    <property type="molecule type" value="Genomic_DNA"/>
</dbReference>
<feature type="domain" description="EF-hand" evidence="2">
    <location>
        <begin position="184"/>
        <end position="219"/>
    </location>
</feature>
<dbReference type="SMART" id="SM00054">
    <property type="entry name" value="EFh"/>
    <property type="match status" value="4"/>
</dbReference>
<evidence type="ECO:0000256" key="1">
    <source>
        <dbReference type="SAM" id="MobiDB-lite"/>
    </source>
</evidence>
<name>A0A8K1CK43_PYTOL</name>
<reference evidence="3" key="1">
    <citation type="submission" date="2019-03" db="EMBL/GenBank/DDBJ databases">
        <title>Long read genome sequence of the mycoparasitic Pythium oligandrum ATCC 38472 isolated from sugarbeet rhizosphere.</title>
        <authorList>
            <person name="Gaulin E."/>
        </authorList>
    </citation>
    <scope>NUCLEOTIDE SEQUENCE</scope>
    <source>
        <strain evidence="3">ATCC 38472_TT</strain>
    </source>
</reference>
<dbReference type="Proteomes" id="UP000794436">
    <property type="component" value="Unassembled WGS sequence"/>
</dbReference>
<dbReference type="AlphaFoldDB" id="A0A8K1CK43"/>
<feature type="compositionally biased region" description="Polar residues" evidence="1">
    <location>
        <begin position="402"/>
        <end position="415"/>
    </location>
</feature>
<dbReference type="OrthoDB" id="66091at2759"/>